<protein>
    <recommendedName>
        <fullName evidence="5">Sulfotransferase domain-containing protein</fullName>
    </recommendedName>
</protein>
<dbReference type="AlphaFoldDB" id="A0A162SSW1"/>
<feature type="transmembrane region" description="Helical" evidence="2">
    <location>
        <begin position="12"/>
        <end position="32"/>
    </location>
</feature>
<dbReference type="Gene3D" id="3.40.50.300">
    <property type="entry name" value="P-loop containing nucleotide triphosphate hydrolases"/>
    <property type="match status" value="2"/>
</dbReference>
<organism evidence="3 4">
    <name type="scientific">Daphnia magna</name>
    <dbReference type="NCBI Taxonomy" id="35525"/>
    <lineage>
        <taxon>Eukaryota</taxon>
        <taxon>Metazoa</taxon>
        <taxon>Ecdysozoa</taxon>
        <taxon>Arthropoda</taxon>
        <taxon>Crustacea</taxon>
        <taxon>Branchiopoda</taxon>
        <taxon>Diplostraca</taxon>
        <taxon>Cladocera</taxon>
        <taxon>Anomopoda</taxon>
        <taxon>Daphniidae</taxon>
        <taxon>Daphnia</taxon>
    </lineage>
</organism>
<keyword evidence="2" id="KW-1133">Transmembrane helix</keyword>
<evidence type="ECO:0000313" key="4">
    <source>
        <dbReference type="Proteomes" id="UP000076858"/>
    </source>
</evidence>
<dbReference type="InterPro" id="IPR051589">
    <property type="entry name" value="Sialate-O-sulfotransferase"/>
</dbReference>
<keyword evidence="2" id="KW-0472">Membrane</keyword>
<dbReference type="PANTHER" id="PTHR45964">
    <property type="entry name" value="WSCD FAMILY MEMBER CG9164"/>
    <property type="match status" value="1"/>
</dbReference>
<dbReference type="InterPro" id="IPR027417">
    <property type="entry name" value="P-loop_NTPase"/>
</dbReference>
<dbReference type="STRING" id="35525.A0A162SSW1"/>
<evidence type="ECO:0000256" key="1">
    <source>
        <dbReference type="ARBA" id="ARBA00010236"/>
    </source>
</evidence>
<evidence type="ECO:0008006" key="5">
    <source>
        <dbReference type="Google" id="ProtNLM"/>
    </source>
</evidence>
<accession>A0A162SSW1</accession>
<dbReference type="Proteomes" id="UP000076858">
    <property type="component" value="Unassembled WGS sequence"/>
</dbReference>
<evidence type="ECO:0000313" key="3">
    <source>
        <dbReference type="EMBL" id="KZS21598.1"/>
    </source>
</evidence>
<keyword evidence="4" id="KW-1185">Reference proteome</keyword>
<keyword evidence="2" id="KW-0812">Transmembrane</keyword>
<comment type="similarity">
    <text evidence="1">Belongs to the WSCD family.</text>
</comment>
<dbReference type="OrthoDB" id="6340176at2759"/>
<sequence>MLIEKRRWFVRVITCTVISVSLLGLGIFKAPIKQNNSSVSSQLGVKNATAFISNDEKQSISSTDASFNPRITYPWRGDPSCQHVTIQMAQRNSLPKWALTSFPGSGVTWLRQMIESLTGIYTGSIHKGDPLPFRDHNEDNMGITDDPFCGCTIIDKDHEATEGVYKRKFYLQRLKVKILLCKTIGNDYSNIINTTYNYRGILLLRNPMDVVFAHQNHLLVGKFNEAPEDAFRGPIWDELVDAVAFAWADHAIRWIKQMKQGTAIFYENFLGDNAQHELERLLNAMNFKQQHLDPERMRCLLIHRNQSEYKRSNKTRKILATTLSKEYLDKKQDEDTQHLEDLLRYVQVKINAYSEKPENNSNEEEKNCWQTMDCPTETCHNPNYPLQQLADRDSLPKWALTSFPGSGVTWTRQMIEGITGIYTGSIHEQDPPPVQLEGVGLDQLGIRDDPFCGCTIIDKDHEATITVDGMVDYFRLLYIEGYSDILRNVYDYRGVLLLRNPMDVVFTYRHWQLAGKVGKAPQEAFRGPQWNKVVKFVAYAWADHAIRWIEQIEKGTVIFYEQLLGRNASTELERLFDAMDFKPRPLDPDRMRCTLDHRDRADHKRLNKSWMPLEEEQRLLFIESIHRVQQSLRRRNWPQLPVHLYDLHGLYNQTIL</sequence>
<dbReference type="EMBL" id="LRGB01000024">
    <property type="protein sequence ID" value="KZS21598.1"/>
    <property type="molecule type" value="Genomic_DNA"/>
</dbReference>
<name>A0A162SSW1_9CRUS</name>
<evidence type="ECO:0000256" key="2">
    <source>
        <dbReference type="SAM" id="Phobius"/>
    </source>
</evidence>
<comment type="caution">
    <text evidence="3">The sequence shown here is derived from an EMBL/GenBank/DDBJ whole genome shotgun (WGS) entry which is preliminary data.</text>
</comment>
<dbReference type="PANTHER" id="PTHR45964:SF9">
    <property type="entry name" value="SULFOTRANSFERASE"/>
    <property type="match status" value="1"/>
</dbReference>
<dbReference type="SUPFAM" id="SSF52540">
    <property type="entry name" value="P-loop containing nucleoside triphosphate hydrolases"/>
    <property type="match status" value="2"/>
</dbReference>
<gene>
    <name evidence="3" type="ORF">APZ42_011557</name>
</gene>
<proteinExistence type="inferred from homology"/>
<reference evidence="3 4" key="1">
    <citation type="submission" date="2016-03" db="EMBL/GenBank/DDBJ databases">
        <title>EvidentialGene: Evidence-directed Construction of Genes on Genomes.</title>
        <authorList>
            <person name="Gilbert D.G."/>
            <person name="Choi J.-H."/>
            <person name="Mockaitis K."/>
            <person name="Colbourne J."/>
            <person name="Pfrender M."/>
        </authorList>
    </citation>
    <scope>NUCLEOTIDE SEQUENCE [LARGE SCALE GENOMIC DNA]</scope>
    <source>
        <strain evidence="3 4">Xinb3</strain>
        <tissue evidence="3">Complete organism</tissue>
    </source>
</reference>